<feature type="domain" description="FDF" evidence="2">
    <location>
        <begin position="433"/>
        <end position="499"/>
    </location>
</feature>
<dbReference type="PANTHER" id="PTHR13612">
    <property type="entry name" value="ENHANCER OF MRNA-DECAPPING PROTEIN 3"/>
    <property type="match status" value="1"/>
</dbReference>
<reference evidence="3" key="1">
    <citation type="journal article" date="2020" name="Ecol. Evol.">
        <title>Genome structure and content of the rice root-knot nematode (Meloidogyne graminicola).</title>
        <authorList>
            <person name="Phan N.T."/>
            <person name="Danchin E.G.J."/>
            <person name="Klopp C."/>
            <person name="Perfus-Barbeoch L."/>
            <person name="Kozlowski D.K."/>
            <person name="Koutsovoulos G.D."/>
            <person name="Lopez-Roques C."/>
            <person name="Bouchez O."/>
            <person name="Zahm M."/>
            <person name="Besnard G."/>
            <person name="Bellafiore S."/>
        </authorList>
    </citation>
    <scope>NUCLEOTIDE SEQUENCE</scope>
    <source>
        <strain evidence="3">VN-18</strain>
    </source>
</reference>
<comment type="caution">
    <text evidence="3">The sequence shown here is derived from an EMBL/GenBank/DDBJ whole genome shotgun (WGS) entry which is preliminary data.</text>
</comment>
<sequence length="525" mass="59076">MAVVPEEIPSISADEATKEFFGYLVEVDCGEEGCYSGCVSEVEPADNNLCTWGKIKLESPSRNGVPLGEQLAIIVPGQLIVNIKIIKMPSQTLKNKQQEITNTNTKNYTNNKIFERKGKEQQSNNIRQRIQSSSAAGDLRSIQYPKSTYQGIQNKQQQEKTVNKFNQIFRQRIRSNVENVGNITSSHCPPISTYQAPQNKKQEKTTNKNNNNKAIKLVENKSKEQSKQQNRQKSSNVYPNVGNLVSIQSSGGTYQGIVSAINDKLQTIRLEKPLLDGHPLVSSFIDLHRTIMKGVKIYSDDRTGHNRHLSRELRRPKVFEGVYMQSLPVSSVQQKQQQSERRSDISKIKADSKVETRSPTQLAHEEYGEYKKFTEPQIPYPVKLQPNPTPKRNLNNSNSGPTGIPTIDCINGYRGYCDRNNFEDTMGDALDYETLNTDFDFAGNLALFDKKAFTNQVDHIALGLNSIGTNSRNYNHDENILMDSSRVISWTTKTFVPSSSSSAVKNSTGTKVAHSFKSFPHHNRH</sequence>
<feature type="compositionally biased region" description="Low complexity" evidence="1">
    <location>
        <begin position="227"/>
        <end position="236"/>
    </location>
</feature>
<protein>
    <submittedName>
        <fullName evidence="3">FDF domain-containing protein</fullName>
    </submittedName>
</protein>
<feature type="region of interest" description="Disordered" evidence="1">
    <location>
        <begin position="329"/>
        <end position="367"/>
    </location>
</feature>
<evidence type="ECO:0000313" key="4">
    <source>
        <dbReference type="Proteomes" id="UP000605970"/>
    </source>
</evidence>
<keyword evidence="4" id="KW-1185">Reference proteome</keyword>
<dbReference type="EMBL" id="JABEBT010000055">
    <property type="protein sequence ID" value="KAF7634568.1"/>
    <property type="molecule type" value="Genomic_DNA"/>
</dbReference>
<feature type="compositionally biased region" description="Polar residues" evidence="1">
    <location>
        <begin position="390"/>
        <end position="400"/>
    </location>
</feature>
<organism evidence="3 4">
    <name type="scientific">Meloidogyne graminicola</name>
    <dbReference type="NCBI Taxonomy" id="189291"/>
    <lineage>
        <taxon>Eukaryota</taxon>
        <taxon>Metazoa</taxon>
        <taxon>Ecdysozoa</taxon>
        <taxon>Nematoda</taxon>
        <taxon>Chromadorea</taxon>
        <taxon>Rhabditida</taxon>
        <taxon>Tylenchina</taxon>
        <taxon>Tylenchomorpha</taxon>
        <taxon>Tylenchoidea</taxon>
        <taxon>Meloidogynidae</taxon>
        <taxon>Meloidogyninae</taxon>
        <taxon>Meloidogyne</taxon>
    </lineage>
</organism>
<evidence type="ECO:0000259" key="2">
    <source>
        <dbReference type="SMART" id="SM01199"/>
    </source>
</evidence>
<dbReference type="GO" id="GO:0033962">
    <property type="term" value="P:P-body assembly"/>
    <property type="evidence" value="ECO:0007669"/>
    <property type="project" value="TreeGrafter"/>
</dbReference>
<feature type="region of interest" description="Disordered" evidence="1">
    <location>
        <begin position="118"/>
        <end position="138"/>
    </location>
</feature>
<feature type="region of interest" description="Disordered" evidence="1">
    <location>
        <begin position="181"/>
        <end position="212"/>
    </location>
</feature>
<accession>A0A8S9ZN15</accession>
<feature type="region of interest" description="Disordered" evidence="1">
    <location>
        <begin position="219"/>
        <end position="238"/>
    </location>
</feature>
<dbReference type="OrthoDB" id="5824531at2759"/>
<dbReference type="PANTHER" id="PTHR13612:SF0">
    <property type="entry name" value="ENHANCER OF MRNA-DECAPPING PROTEIN 3"/>
    <property type="match status" value="1"/>
</dbReference>
<feature type="compositionally biased region" description="Basic and acidic residues" evidence="1">
    <location>
        <begin position="338"/>
        <end position="356"/>
    </location>
</feature>
<feature type="compositionally biased region" description="Polar residues" evidence="1">
    <location>
        <begin position="181"/>
        <end position="197"/>
    </location>
</feature>
<dbReference type="InterPro" id="IPR019050">
    <property type="entry name" value="FDF_dom"/>
</dbReference>
<dbReference type="SMART" id="SM01199">
    <property type="entry name" value="FDF"/>
    <property type="match status" value="1"/>
</dbReference>
<dbReference type="Gene3D" id="2.30.30.100">
    <property type="match status" value="2"/>
</dbReference>
<evidence type="ECO:0000313" key="3">
    <source>
        <dbReference type="EMBL" id="KAF7634568.1"/>
    </source>
</evidence>
<dbReference type="Proteomes" id="UP000605970">
    <property type="component" value="Unassembled WGS sequence"/>
</dbReference>
<name>A0A8S9ZN15_9BILA</name>
<dbReference type="GO" id="GO:0003729">
    <property type="term" value="F:mRNA binding"/>
    <property type="evidence" value="ECO:0007669"/>
    <property type="project" value="TreeGrafter"/>
</dbReference>
<dbReference type="GO" id="GO:0000932">
    <property type="term" value="C:P-body"/>
    <property type="evidence" value="ECO:0007669"/>
    <property type="project" value="TreeGrafter"/>
</dbReference>
<dbReference type="GO" id="GO:0031087">
    <property type="term" value="P:deadenylation-independent decapping of nuclear-transcribed mRNA"/>
    <property type="evidence" value="ECO:0007669"/>
    <property type="project" value="TreeGrafter"/>
</dbReference>
<feature type="region of interest" description="Disordered" evidence="1">
    <location>
        <begin position="379"/>
        <end position="400"/>
    </location>
</feature>
<proteinExistence type="predicted"/>
<dbReference type="AlphaFoldDB" id="A0A8S9ZN15"/>
<feature type="compositionally biased region" description="Polar residues" evidence="1">
    <location>
        <begin position="121"/>
        <end position="135"/>
    </location>
</feature>
<evidence type="ECO:0000256" key="1">
    <source>
        <dbReference type="SAM" id="MobiDB-lite"/>
    </source>
</evidence>
<gene>
    <name evidence="3" type="ORF">Mgra_00006016</name>
</gene>